<dbReference type="PANTHER" id="PTHR31313:SF81">
    <property type="entry name" value="TY1 ENHANCER ACTIVATOR"/>
    <property type="match status" value="1"/>
</dbReference>
<evidence type="ECO:0000256" key="1">
    <source>
        <dbReference type="ARBA" id="ARBA00004123"/>
    </source>
</evidence>
<evidence type="ECO:0000259" key="8">
    <source>
        <dbReference type="PROSITE" id="PS50048"/>
    </source>
</evidence>
<dbReference type="PROSITE" id="PS50048">
    <property type="entry name" value="ZN2_CY6_FUNGAL_2"/>
    <property type="match status" value="1"/>
</dbReference>
<name>A0AAV5QZL9_PICKL</name>
<proteinExistence type="predicted"/>
<dbReference type="CDD" id="cd12148">
    <property type="entry name" value="fungal_TF_MHR"/>
    <property type="match status" value="1"/>
</dbReference>
<keyword evidence="7" id="KW-0539">Nucleus</keyword>
<dbReference type="Pfam" id="PF00172">
    <property type="entry name" value="Zn_clus"/>
    <property type="match status" value="1"/>
</dbReference>
<evidence type="ECO:0000313" key="9">
    <source>
        <dbReference type="EMBL" id="GMM44408.1"/>
    </source>
</evidence>
<dbReference type="Proteomes" id="UP001378960">
    <property type="component" value="Unassembled WGS sequence"/>
</dbReference>
<evidence type="ECO:0000256" key="3">
    <source>
        <dbReference type="ARBA" id="ARBA00022833"/>
    </source>
</evidence>
<evidence type="ECO:0000313" key="10">
    <source>
        <dbReference type="Proteomes" id="UP001378960"/>
    </source>
</evidence>
<dbReference type="AlphaFoldDB" id="A0AAV5QZL9"/>
<evidence type="ECO:0000256" key="6">
    <source>
        <dbReference type="ARBA" id="ARBA00023163"/>
    </source>
</evidence>
<feature type="domain" description="Zn(2)-C6 fungal-type" evidence="8">
    <location>
        <begin position="5"/>
        <end position="37"/>
    </location>
</feature>
<dbReference type="CDD" id="cd00067">
    <property type="entry name" value="GAL4"/>
    <property type="match status" value="1"/>
</dbReference>
<dbReference type="PROSITE" id="PS00463">
    <property type="entry name" value="ZN2_CY6_FUNGAL_1"/>
    <property type="match status" value="1"/>
</dbReference>
<organism evidence="9 10">
    <name type="scientific">Pichia kluyveri</name>
    <name type="common">Yeast</name>
    <dbReference type="NCBI Taxonomy" id="36015"/>
    <lineage>
        <taxon>Eukaryota</taxon>
        <taxon>Fungi</taxon>
        <taxon>Dikarya</taxon>
        <taxon>Ascomycota</taxon>
        <taxon>Saccharomycotina</taxon>
        <taxon>Pichiomycetes</taxon>
        <taxon>Pichiales</taxon>
        <taxon>Pichiaceae</taxon>
        <taxon>Pichia</taxon>
    </lineage>
</organism>
<dbReference type="InterPro" id="IPR051615">
    <property type="entry name" value="Transcr_Regulatory_Elem"/>
</dbReference>
<dbReference type="GO" id="GO:0006351">
    <property type="term" value="P:DNA-templated transcription"/>
    <property type="evidence" value="ECO:0007669"/>
    <property type="project" value="InterPro"/>
</dbReference>
<keyword evidence="6" id="KW-0804">Transcription</keyword>
<comment type="subcellular location">
    <subcellularLocation>
        <location evidence="1">Nucleus</location>
    </subcellularLocation>
</comment>
<dbReference type="GO" id="GO:0008270">
    <property type="term" value="F:zinc ion binding"/>
    <property type="evidence" value="ECO:0007669"/>
    <property type="project" value="InterPro"/>
</dbReference>
<dbReference type="GO" id="GO:0000981">
    <property type="term" value="F:DNA-binding transcription factor activity, RNA polymerase II-specific"/>
    <property type="evidence" value="ECO:0007669"/>
    <property type="project" value="InterPro"/>
</dbReference>
<dbReference type="PANTHER" id="PTHR31313">
    <property type="entry name" value="TY1 ENHANCER ACTIVATOR"/>
    <property type="match status" value="1"/>
</dbReference>
<dbReference type="EMBL" id="BTGB01000001">
    <property type="protein sequence ID" value="GMM44408.1"/>
    <property type="molecule type" value="Genomic_DNA"/>
</dbReference>
<evidence type="ECO:0000256" key="7">
    <source>
        <dbReference type="ARBA" id="ARBA00023242"/>
    </source>
</evidence>
<sequence>MPMKACIRCRQRKVKCVRKDGQIDCNLCIKHNVNCIIGNDGRTLRVSSKIVLDLKQKIKELEDKKLSVSKYCYGNGNGIFMGYEKEKERDLNTDDIDNNNWINLRDNEDIINSMKTFFKWMYPDLHVFLTRETFLVDFFKGYGDYCSKSLIYAVCALGKLYSDGIESKECKEYYMESYKRINGKINIPMVQSLLLLGLFDIHNGNIENSWSNIGRGLRECIAIGLNREESNNNNNNTLFDDRDEEINKLFRRRVYWGCYMIDHFISHITGRVCMLQRNDSLINESDCVPDLEGIEEFNFGGILDISSPLRAIIKLIDIIKYNNDLKLIENWRNNLNNDLKWDKENIKVKSLNPPQMIHIYYYYMILGNKMNNLQLIELSNGVESFLKNYREPHISLLMIASVSEGIKINNNDNRIHKIFKDLLNLSSNSCLISRDIVNKIDEDKSQLPIPSTTSLSLSNMPNLPDVQVEDIIEMDFNKLNELFAAFDSAW</sequence>
<reference evidence="9 10" key="1">
    <citation type="journal article" date="2023" name="Elife">
        <title>Identification of key yeast species and microbe-microbe interactions impacting larval growth of Drosophila in the wild.</title>
        <authorList>
            <person name="Mure A."/>
            <person name="Sugiura Y."/>
            <person name="Maeda R."/>
            <person name="Honda K."/>
            <person name="Sakurai N."/>
            <person name="Takahashi Y."/>
            <person name="Watada M."/>
            <person name="Katoh T."/>
            <person name="Gotoh A."/>
            <person name="Gotoh Y."/>
            <person name="Taniguchi I."/>
            <person name="Nakamura K."/>
            <person name="Hayashi T."/>
            <person name="Katayama T."/>
            <person name="Uemura T."/>
            <person name="Hattori Y."/>
        </authorList>
    </citation>
    <scope>NUCLEOTIDE SEQUENCE [LARGE SCALE GENOMIC DNA]</scope>
    <source>
        <strain evidence="9 10">PK-24</strain>
    </source>
</reference>
<evidence type="ECO:0000256" key="2">
    <source>
        <dbReference type="ARBA" id="ARBA00022723"/>
    </source>
</evidence>
<dbReference type="Gene3D" id="4.10.240.10">
    <property type="entry name" value="Zn(2)-C6 fungal-type DNA-binding domain"/>
    <property type="match status" value="1"/>
</dbReference>
<keyword evidence="5" id="KW-0238">DNA-binding</keyword>
<evidence type="ECO:0000256" key="5">
    <source>
        <dbReference type="ARBA" id="ARBA00023125"/>
    </source>
</evidence>
<comment type="caution">
    <text evidence="9">The sequence shown here is derived from an EMBL/GenBank/DDBJ whole genome shotgun (WGS) entry which is preliminary data.</text>
</comment>
<dbReference type="SMART" id="SM00906">
    <property type="entry name" value="Fungal_trans"/>
    <property type="match status" value="1"/>
</dbReference>
<dbReference type="GO" id="GO:0003677">
    <property type="term" value="F:DNA binding"/>
    <property type="evidence" value="ECO:0007669"/>
    <property type="project" value="UniProtKB-KW"/>
</dbReference>
<dbReference type="SMART" id="SM00066">
    <property type="entry name" value="GAL4"/>
    <property type="match status" value="1"/>
</dbReference>
<keyword evidence="4" id="KW-0805">Transcription regulation</keyword>
<keyword evidence="3" id="KW-0862">Zinc</keyword>
<gene>
    <name evidence="9" type="ORF">DAPK24_009830</name>
</gene>
<dbReference type="Pfam" id="PF04082">
    <property type="entry name" value="Fungal_trans"/>
    <property type="match status" value="1"/>
</dbReference>
<evidence type="ECO:0000256" key="4">
    <source>
        <dbReference type="ARBA" id="ARBA00023015"/>
    </source>
</evidence>
<protein>
    <recommendedName>
        <fullName evidence="8">Zn(2)-C6 fungal-type domain-containing protein</fullName>
    </recommendedName>
</protein>
<keyword evidence="2" id="KW-0479">Metal-binding</keyword>
<keyword evidence="10" id="KW-1185">Reference proteome</keyword>
<dbReference type="InterPro" id="IPR007219">
    <property type="entry name" value="XnlR_reg_dom"/>
</dbReference>
<dbReference type="SUPFAM" id="SSF57701">
    <property type="entry name" value="Zn2/Cys6 DNA-binding domain"/>
    <property type="match status" value="1"/>
</dbReference>
<dbReference type="InterPro" id="IPR001138">
    <property type="entry name" value="Zn2Cys6_DnaBD"/>
</dbReference>
<accession>A0AAV5QZL9</accession>
<dbReference type="GO" id="GO:0005634">
    <property type="term" value="C:nucleus"/>
    <property type="evidence" value="ECO:0007669"/>
    <property type="project" value="UniProtKB-SubCell"/>
</dbReference>
<dbReference type="InterPro" id="IPR036864">
    <property type="entry name" value="Zn2-C6_fun-type_DNA-bd_sf"/>
</dbReference>